<keyword evidence="1" id="KW-0449">Lipoprotein</keyword>
<dbReference type="STRING" id="180163.SAMN02745174_00181"/>
<evidence type="ECO:0000313" key="1">
    <source>
        <dbReference type="EMBL" id="SJZ35164.1"/>
    </source>
</evidence>
<organism evidence="1 2">
    <name type="scientific">Cetobacterium ceti</name>
    <dbReference type="NCBI Taxonomy" id="180163"/>
    <lineage>
        <taxon>Bacteria</taxon>
        <taxon>Fusobacteriati</taxon>
        <taxon>Fusobacteriota</taxon>
        <taxon>Fusobacteriia</taxon>
        <taxon>Fusobacteriales</taxon>
        <taxon>Fusobacteriaceae</taxon>
        <taxon>Cetobacterium</taxon>
    </lineage>
</organism>
<accession>A0A1T4JYF5</accession>
<reference evidence="1 2" key="1">
    <citation type="submission" date="2017-02" db="EMBL/GenBank/DDBJ databases">
        <authorList>
            <person name="Peterson S.W."/>
        </authorList>
    </citation>
    <scope>NUCLEOTIDE SEQUENCE [LARGE SCALE GENOMIC DNA]</scope>
    <source>
        <strain evidence="1 2">ATCC 700028</strain>
    </source>
</reference>
<dbReference type="RefSeq" id="WP_078692729.1">
    <property type="nucleotide sequence ID" value="NZ_FUWX01000004.1"/>
</dbReference>
<protein>
    <submittedName>
        <fullName evidence="1">Outer membrane lipoprotein-sorting protein</fullName>
    </submittedName>
</protein>
<gene>
    <name evidence="1" type="ORF">SAMN02745174_00181</name>
</gene>
<dbReference type="AlphaFoldDB" id="A0A1T4JYF5"/>
<dbReference type="OrthoDB" id="95468at2"/>
<dbReference type="Proteomes" id="UP000191153">
    <property type="component" value="Unassembled WGS sequence"/>
</dbReference>
<sequence length="188" mass="22120">MAIRFLMMFLVSCLSIFGANKELSSIKDLKAYVIEKTDINNKEIEKRYNIKLILPDLLMKTMEYPEINKGEIYLYKNEKRYVYLPIFDEVDEDNSDEDTNYFLNTMNFIVNKAKNDKKFRDNYSQGKVKRLILKGDIEIKLLKYKNIDGYLLPERIEVFNGNVKLGVLTFENIVVNSGLKKGEFQIKK</sequence>
<keyword evidence="2" id="KW-1185">Reference proteome</keyword>
<name>A0A1T4JYF5_9FUSO</name>
<evidence type="ECO:0000313" key="2">
    <source>
        <dbReference type="Proteomes" id="UP000191153"/>
    </source>
</evidence>
<proteinExistence type="predicted"/>
<dbReference type="EMBL" id="FUWX01000004">
    <property type="protein sequence ID" value="SJZ35164.1"/>
    <property type="molecule type" value="Genomic_DNA"/>
</dbReference>